<proteinExistence type="predicted"/>
<dbReference type="AlphaFoldDB" id="A0A9R0JZW3"/>
<dbReference type="PANTHER" id="PTHR31672:SF13">
    <property type="entry name" value="F-BOX PROTEIN CPR30-LIKE"/>
    <property type="match status" value="1"/>
</dbReference>
<protein>
    <recommendedName>
        <fullName evidence="1">F-box associated beta-propeller type 1 domain-containing protein</fullName>
    </recommendedName>
</protein>
<dbReference type="GeneID" id="110792785"/>
<keyword evidence="2" id="KW-1185">Reference proteome</keyword>
<dbReference type="PANTHER" id="PTHR31672">
    <property type="entry name" value="BNACNNG10540D PROTEIN"/>
    <property type="match status" value="1"/>
</dbReference>
<gene>
    <name evidence="3" type="primary">LOC110792785</name>
</gene>
<reference evidence="2" key="1">
    <citation type="journal article" date="2021" name="Nat. Commun.">
        <title>Genomic analyses provide insights into spinach domestication and the genetic basis of agronomic traits.</title>
        <authorList>
            <person name="Cai X."/>
            <person name="Sun X."/>
            <person name="Xu C."/>
            <person name="Sun H."/>
            <person name="Wang X."/>
            <person name="Ge C."/>
            <person name="Zhang Z."/>
            <person name="Wang Q."/>
            <person name="Fei Z."/>
            <person name="Jiao C."/>
            <person name="Wang Q."/>
        </authorList>
    </citation>
    <scope>NUCLEOTIDE SEQUENCE [LARGE SCALE GENOMIC DNA]</scope>
    <source>
        <strain evidence="2">cv. Varoflay</strain>
    </source>
</reference>
<dbReference type="InterPro" id="IPR006527">
    <property type="entry name" value="F-box-assoc_dom_typ1"/>
</dbReference>
<sequence>MYPLQLRGLICLYVRKWKKGEKIIIFNPTTRELVDVPLVGSHNVKHYQEMRYCVVCGFGFDSTRNDYKIILITTNTIVNWTWLDVDVYSVRDGQWHSLNDLGPLQSLDKLACYKRIVAISNAKGRILNFKAILCIKGKKEECLLSFDMVDEVFRVIPMPPPQQQRRRQQQQQQQQDYDLLESNSSKWEACLYNHVNENNGLEYVDIWVLNEISNYNEVTWSKRACIKIPNKYYLDCIVGVWMNDNELLLNLREKVGKDLMKTEMFVYDVSDQRLIRAGRKDVRWWFQVYGESLVSIKGNIGCYNQDVEQNDQLTFFVREILGRSHVLWSCSFKFDEYSSTSSVS</sequence>
<dbReference type="InterPro" id="IPR017451">
    <property type="entry name" value="F-box-assoc_interact_dom"/>
</dbReference>
<dbReference type="RefSeq" id="XP_021853301.2">
    <property type="nucleotide sequence ID" value="XM_021997609.2"/>
</dbReference>
<dbReference type="NCBIfam" id="TIGR01640">
    <property type="entry name" value="F_box_assoc_1"/>
    <property type="match status" value="1"/>
</dbReference>
<accession>A0A9R0JZW3</accession>
<reference evidence="3" key="2">
    <citation type="submission" date="2025-08" db="UniProtKB">
        <authorList>
            <consortium name="RefSeq"/>
        </authorList>
    </citation>
    <scope>IDENTIFICATION</scope>
    <source>
        <tissue evidence="3">Leaf</tissue>
    </source>
</reference>
<name>A0A9R0JZW3_SPIOL</name>
<dbReference type="Proteomes" id="UP000813463">
    <property type="component" value="Chromosome 1"/>
</dbReference>
<dbReference type="KEGG" id="soe:110792785"/>
<feature type="domain" description="F-box associated beta-propeller type 1" evidence="1">
    <location>
        <begin position="17"/>
        <end position="296"/>
    </location>
</feature>
<evidence type="ECO:0000313" key="3">
    <source>
        <dbReference type="RefSeq" id="XP_021853301.2"/>
    </source>
</evidence>
<evidence type="ECO:0000313" key="2">
    <source>
        <dbReference type="Proteomes" id="UP000813463"/>
    </source>
</evidence>
<organism evidence="2 3">
    <name type="scientific">Spinacia oleracea</name>
    <name type="common">Spinach</name>
    <dbReference type="NCBI Taxonomy" id="3562"/>
    <lineage>
        <taxon>Eukaryota</taxon>
        <taxon>Viridiplantae</taxon>
        <taxon>Streptophyta</taxon>
        <taxon>Embryophyta</taxon>
        <taxon>Tracheophyta</taxon>
        <taxon>Spermatophyta</taxon>
        <taxon>Magnoliopsida</taxon>
        <taxon>eudicotyledons</taxon>
        <taxon>Gunneridae</taxon>
        <taxon>Pentapetalae</taxon>
        <taxon>Caryophyllales</taxon>
        <taxon>Chenopodiaceae</taxon>
        <taxon>Chenopodioideae</taxon>
        <taxon>Anserineae</taxon>
        <taxon>Spinacia</taxon>
    </lineage>
</organism>
<dbReference type="Pfam" id="PF07734">
    <property type="entry name" value="FBA_1"/>
    <property type="match status" value="1"/>
</dbReference>
<evidence type="ECO:0000259" key="1">
    <source>
        <dbReference type="Pfam" id="PF07734"/>
    </source>
</evidence>
<dbReference type="InterPro" id="IPR050796">
    <property type="entry name" value="SCF_F-box_component"/>
</dbReference>